<sequence length="360" mass="39993">MSEASDWAVRNALQNRESFQGEYAGVQCIANTLWIFFAHVDVPAGKAAQSNVARHLGGNKVFLNCPGNSWYQEGVPGIASDLTGVLSWLSDLVSETSASEIKLVGHSMGAYACLAARGWLGEGTFIATSPELELDHPHSRSVRNNVRTDRNFKSLYDLLEQRDYTGQGVTVFGAYDAVDSLFLADERTYDGRFGEILVCPYHHGVTEFFTARRQYHHLLTKPFEAMDSMVSSGLALPVTAADRQCYRDFYSLALACSRQDRQSLGTLLSSHDDWDNAGWHLESAHGFRIMGRKDHALNAARMAAAICPKAHEYLIGYARYAKLAGAMSEHEQALDLMQENLPQHTLIRNYLAEHDRVAAE</sequence>
<protein>
    <recommendedName>
        <fullName evidence="5">Alpha/beta hydrolase</fullName>
    </recommendedName>
</protein>
<proteinExistence type="predicted"/>
<evidence type="ECO:0000313" key="1">
    <source>
        <dbReference type="EMBL" id="GGI01708.1"/>
    </source>
</evidence>
<dbReference type="Proteomes" id="UP000818603">
    <property type="component" value="Unassembled WGS sequence"/>
</dbReference>
<keyword evidence="4" id="KW-1185">Reference proteome</keyword>
<dbReference type="SUPFAM" id="SSF53474">
    <property type="entry name" value="alpha/beta-Hydrolases"/>
    <property type="match status" value="1"/>
</dbReference>
<reference evidence="2 4" key="2">
    <citation type="submission" date="2020-02" db="EMBL/GenBank/DDBJ databases">
        <title>Genome sequence of Parvularcula flava strain NH6-79.</title>
        <authorList>
            <person name="Abdul Karim M.H."/>
            <person name="Lam M.Q."/>
            <person name="Chen S.J."/>
            <person name="Yahya A."/>
            <person name="Shahir S."/>
            <person name="Shamsir M.S."/>
            <person name="Chong C.S."/>
        </authorList>
    </citation>
    <scope>NUCLEOTIDE SEQUENCE [LARGE SCALE GENOMIC DNA]</scope>
    <source>
        <strain evidence="2 4">NH6-79</strain>
    </source>
</reference>
<dbReference type="InterPro" id="IPR029058">
    <property type="entry name" value="AB_hydrolase_fold"/>
</dbReference>
<dbReference type="EMBL" id="VCJR02000006">
    <property type="protein sequence ID" value="NHK29514.1"/>
    <property type="molecule type" value="Genomic_DNA"/>
</dbReference>
<dbReference type="AlphaFoldDB" id="A0A8J3A4P8"/>
<dbReference type="RefSeq" id="WP_155142656.1">
    <property type="nucleotide sequence ID" value="NZ_BMGZ01000004.1"/>
</dbReference>
<gene>
    <name evidence="2" type="ORF">FF098_016515</name>
    <name evidence="1" type="ORF">GCM10011355_33000</name>
</gene>
<organism evidence="1 3">
    <name type="scientific">Aquisalinus luteolus</name>
    <dbReference type="NCBI Taxonomy" id="1566827"/>
    <lineage>
        <taxon>Bacteria</taxon>
        <taxon>Pseudomonadati</taxon>
        <taxon>Pseudomonadota</taxon>
        <taxon>Alphaproteobacteria</taxon>
        <taxon>Parvularculales</taxon>
        <taxon>Parvularculaceae</taxon>
        <taxon>Aquisalinus</taxon>
    </lineage>
</organism>
<evidence type="ECO:0008006" key="5">
    <source>
        <dbReference type="Google" id="ProtNLM"/>
    </source>
</evidence>
<name>A0A8J3A4P8_9PROT</name>
<evidence type="ECO:0000313" key="3">
    <source>
        <dbReference type="Proteomes" id="UP000621856"/>
    </source>
</evidence>
<comment type="caution">
    <text evidence="1">The sequence shown here is derived from an EMBL/GenBank/DDBJ whole genome shotgun (WGS) entry which is preliminary data.</text>
</comment>
<accession>A0A8J3A4P8</accession>
<reference evidence="1" key="3">
    <citation type="submission" date="2020-09" db="EMBL/GenBank/DDBJ databases">
        <authorList>
            <person name="Sun Q."/>
            <person name="Zhou Y."/>
        </authorList>
    </citation>
    <scope>NUCLEOTIDE SEQUENCE</scope>
    <source>
        <strain evidence="1">CGMCC 1.14984</strain>
    </source>
</reference>
<reference evidence="1" key="1">
    <citation type="journal article" date="2014" name="Int. J. Syst. Evol. Microbiol.">
        <title>Complete genome sequence of Corynebacterium casei LMG S-19264T (=DSM 44701T), isolated from a smear-ripened cheese.</title>
        <authorList>
            <consortium name="US DOE Joint Genome Institute (JGI-PGF)"/>
            <person name="Walter F."/>
            <person name="Albersmeier A."/>
            <person name="Kalinowski J."/>
            <person name="Ruckert C."/>
        </authorList>
    </citation>
    <scope>NUCLEOTIDE SEQUENCE</scope>
    <source>
        <strain evidence="1">CGMCC 1.14984</strain>
    </source>
</reference>
<dbReference type="Proteomes" id="UP000621856">
    <property type="component" value="Unassembled WGS sequence"/>
</dbReference>
<evidence type="ECO:0000313" key="2">
    <source>
        <dbReference type="EMBL" id="NHK29514.1"/>
    </source>
</evidence>
<evidence type="ECO:0000313" key="4">
    <source>
        <dbReference type="Proteomes" id="UP000818603"/>
    </source>
</evidence>
<dbReference type="EMBL" id="BMGZ01000004">
    <property type="protein sequence ID" value="GGI01708.1"/>
    <property type="molecule type" value="Genomic_DNA"/>
</dbReference>